<dbReference type="EMBL" id="CAJPDQ010000009">
    <property type="protein sequence ID" value="CAF9914541.1"/>
    <property type="molecule type" value="Genomic_DNA"/>
</dbReference>
<keyword evidence="4" id="KW-0539">Nucleus</keyword>
<keyword evidence="3" id="KW-0804">Transcription</keyword>
<keyword evidence="2" id="KW-0238">DNA-binding</keyword>
<dbReference type="GO" id="GO:0000978">
    <property type="term" value="F:RNA polymerase II cis-regulatory region sequence-specific DNA binding"/>
    <property type="evidence" value="ECO:0007669"/>
    <property type="project" value="TreeGrafter"/>
</dbReference>
<evidence type="ECO:0000313" key="8">
    <source>
        <dbReference type="EMBL" id="CAF9914541.1"/>
    </source>
</evidence>
<dbReference type="GO" id="GO:0042796">
    <property type="term" value="P:snRNA transcription by RNA polymerase III"/>
    <property type="evidence" value="ECO:0007669"/>
    <property type="project" value="TreeGrafter"/>
</dbReference>
<accession>A0A8H3F575</accession>
<dbReference type="PANTHER" id="PTHR46621">
    <property type="entry name" value="SNRNA-ACTIVATING PROTEIN COMPLEX SUBUNIT 4"/>
    <property type="match status" value="1"/>
</dbReference>
<evidence type="ECO:0000256" key="1">
    <source>
        <dbReference type="ARBA" id="ARBA00023015"/>
    </source>
</evidence>
<keyword evidence="1" id="KW-0805">Transcription regulation</keyword>
<feature type="region of interest" description="Disordered" evidence="5">
    <location>
        <begin position="167"/>
        <end position="191"/>
    </location>
</feature>
<dbReference type="CDD" id="cd00167">
    <property type="entry name" value="SANT"/>
    <property type="match status" value="2"/>
</dbReference>
<protein>
    <submittedName>
        <fullName evidence="8">Uncharacterized protein</fullName>
    </submittedName>
</protein>
<dbReference type="AlphaFoldDB" id="A0A8H3F575"/>
<proteinExistence type="predicted"/>
<name>A0A8H3F575_9LECA</name>
<evidence type="ECO:0000256" key="2">
    <source>
        <dbReference type="ARBA" id="ARBA00023125"/>
    </source>
</evidence>
<feature type="domain" description="Myb-like" evidence="6">
    <location>
        <begin position="58"/>
        <end position="108"/>
    </location>
</feature>
<feature type="domain" description="HTH myb-type" evidence="7">
    <location>
        <begin position="113"/>
        <end position="164"/>
    </location>
</feature>
<feature type="compositionally biased region" description="Basic and acidic residues" evidence="5">
    <location>
        <begin position="167"/>
        <end position="177"/>
    </location>
</feature>
<dbReference type="InterPro" id="IPR017930">
    <property type="entry name" value="Myb_dom"/>
</dbReference>
<dbReference type="Proteomes" id="UP000664169">
    <property type="component" value="Unassembled WGS sequence"/>
</dbReference>
<dbReference type="GO" id="GO:0019185">
    <property type="term" value="C:snRNA-activating protein complex"/>
    <property type="evidence" value="ECO:0007669"/>
    <property type="project" value="TreeGrafter"/>
</dbReference>
<dbReference type="GO" id="GO:0001006">
    <property type="term" value="F:RNA polymerase III type 3 promoter sequence-specific DNA binding"/>
    <property type="evidence" value="ECO:0007669"/>
    <property type="project" value="TreeGrafter"/>
</dbReference>
<evidence type="ECO:0000256" key="3">
    <source>
        <dbReference type="ARBA" id="ARBA00023163"/>
    </source>
</evidence>
<evidence type="ECO:0000259" key="7">
    <source>
        <dbReference type="PROSITE" id="PS51294"/>
    </source>
</evidence>
<reference evidence="8" key="1">
    <citation type="submission" date="2021-03" db="EMBL/GenBank/DDBJ databases">
        <authorList>
            <person name="Tagirdzhanova G."/>
        </authorList>
    </citation>
    <scope>NUCLEOTIDE SEQUENCE</scope>
</reference>
<dbReference type="SUPFAM" id="SSF46689">
    <property type="entry name" value="Homeodomain-like"/>
    <property type="match status" value="2"/>
</dbReference>
<dbReference type="Pfam" id="PF13921">
    <property type="entry name" value="Myb_DNA-bind_6"/>
    <property type="match status" value="1"/>
</dbReference>
<dbReference type="CDD" id="cd11660">
    <property type="entry name" value="SANT_TRF"/>
    <property type="match status" value="1"/>
</dbReference>
<dbReference type="GO" id="GO:0042795">
    <property type="term" value="P:snRNA transcription by RNA polymerase II"/>
    <property type="evidence" value="ECO:0007669"/>
    <property type="project" value="TreeGrafter"/>
</dbReference>
<evidence type="ECO:0000256" key="5">
    <source>
        <dbReference type="SAM" id="MobiDB-lite"/>
    </source>
</evidence>
<feature type="domain" description="Myb-like" evidence="6">
    <location>
        <begin position="109"/>
        <end position="160"/>
    </location>
</feature>
<dbReference type="PROSITE" id="PS51294">
    <property type="entry name" value="HTH_MYB"/>
    <property type="match status" value="2"/>
</dbReference>
<comment type="caution">
    <text evidence="8">The sequence shown here is derived from an EMBL/GenBank/DDBJ whole genome shotgun (WGS) entry which is preliminary data.</text>
</comment>
<evidence type="ECO:0000313" key="9">
    <source>
        <dbReference type="Proteomes" id="UP000664169"/>
    </source>
</evidence>
<dbReference type="PROSITE" id="PS50090">
    <property type="entry name" value="MYB_LIKE"/>
    <property type="match status" value="3"/>
</dbReference>
<dbReference type="SMART" id="SM00717">
    <property type="entry name" value="SANT"/>
    <property type="match status" value="3"/>
</dbReference>
<keyword evidence="9" id="KW-1185">Reference proteome</keyword>
<evidence type="ECO:0000256" key="4">
    <source>
        <dbReference type="ARBA" id="ARBA00023242"/>
    </source>
</evidence>
<feature type="domain" description="Myb-like" evidence="6">
    <location>
        <begin position="3"/>
        <end position="57"/>
    </location>
</feature>
<gene>
    <name evidence="8" type="ORF">GOMPHAMPRED_008187</name>
</gene>
<dbReference type="InterPro" id="IPR051575">
    <property type="entry name" value="Myb-like_DNA-bd"/>
</dbReference>
<organism evidence="8 9">
    <name type="scientific">Gomphillus americanus</name>
    <dbReference type="NCBI Taxonomy" id="1940652"/>
    <lineage>
        <taxon>Eukaryota</taxon>
        <taxon>Fungi</taxon>
        <taxon>Dikarya</taxon>
        <taxon>Ascomycota</taxon>
        <taxon>Pezizomycotina</taxon>
        <taxon>Lecanoromycetes</taxon>
        <taxon>OSLEUM clade</taxon>
        <taxon>Ostropomycetidae</taxon>
        <taxon>Ostropales</taxon>
        <taxon>Graphidaceae</taxon>
        <taxon>Gomphilloideae</taxon>
        <taxon>Gomphillus</taxon>
    </lineage>
</organism>
<sequence>MSSSPKAARKWMPEEDQRLRAILGSIEPGVDINWHHVASHIPGRNNKECRKRWIYALMPTLRKGPWNEQEDTLLLKGVQLHGLKWPLVSQSVRTRQPDQCSRRWHESLNPNINHGRWSLLEDQVLREAVQTYGRRWTEIVERYFPNRTPIAAKKRYAQCFQSKTRLSKTELRQEQHNTSRPASASPKEFKKEESDGSLAQFLYCVPDYSQNGSMPPKMTHQQGDRMRFQTDSPLSTPVTSSVGQFATSFDITPASYTAPNTPHYSPPYSRDESLGSSSVAEYPIVSDVAHSWVPAESQSAYSGSPFVFHETGYFDPSYTFR</sequence>
<feature type="domain" description="HTH myb-type" evidence="7">
    <location>
        <begin position="58"/>
        <end position="112"/>
    </location>
</feature>
<dbReference type="Gene3D" id="1.10.10.60">
    <property type="entry name" value="Homeodomain-like"/>
    <property type="match status" value="3"/>
</dbReference>
<dbReference type="PANTHER" id="PTHR46621:SF1">
    <property type="entry name" value="SNRNA-ACTIVATING PROTEIN COMPLEX SUBUNIT 4"/>
    <property type="match status" value="1"/>
</dbReference>
<dbReference type="OrthoDB" id="2143914at2759"/>
<dbReference type="Pfam" id="PF00249">
    <property type="entry name" value="Myb_DNA-binding"/>
    <property type="match status" value="1"/>
</dbReference>
<evidence type="ECO:0000259" key="6">
    <source>
        <dbReference type="PROSITE" id="PS50090"/>
    </source>
</evidence>
<dbReference type="InterPro" id="IPR009057">
    <property type="entry name" value="Homeodomain-like_sf"/>
</dbReference>
<dbReference type="InterPro" id="IPR001005">
    <property type="entry name" value="SANT/Myb"/>
</dbReference>